<keyword evidence="2" id="KW-0472">Membrane</keyword>
<evidence type="ECO:0000256" key="3">
    <source>
        <dbReference type="SAM" id="SignalP"/>
    </source>
</evidence>
<name>A0A1X7U4F2_AMPQE</name>
<keyword evidence="2" id="KW-0812">Transmembrane</keyword>
<feature type="transmembrane region" description="Helical" evidence="2">
    <location>
        <begin position="73"/>
        <end position="101"/>
    </location>
</feature>
<feature type="chain" id="PRO_5010868925" description="Syndecan/Neurexin domain-containing protein" evidence="3">
    <location>
        <begin position="21"/>
        <end position="148"/>
    </location>
</feature>
<dbReference type="InParanoid" id="A0A1X7U4F2"/>
<feature type="signal peptide" evidence="3">
    <location>
        <begin position="1"/>
        <end position="20"/>
    </location>
</feature>
<protein>
    <recommendedName>
        <fullName evidence="5">Syndecan/Neurexin domain-containing protein</fullName>
    </recommendedName>
</protein>
<evidence type="ECO:0000313" key="4">
    <source>
        <dbReference type="EnsemblMetazoa" id="Aqu2.1.22424_001"/>
    </source>
</evidence>
<proteinExistence type="predicted"/>
<feature type="region of interest" description="Disordered" evidence="1">
    <location>
        <begin position="112"/>
        <end position="148"/>
    </location>
</feature>
<keyword evidence="3" id="KW-0732">Signal</keyword>
<reference evidence="4" key="1">
    <citation type="submission" date="2017-05" db="UniProtKB">
        <authorList>
            <consortium name="EnsemblMetazoa"/>
        </authorList>
    </citation>
    <scope>IDENTIFICATION</scope>
</reference>
<keyword evidence="2" id="KW-1133">Transmembrane helix</keyword>
<organism evidence="4">
    <name type="scientific">Amphimedon queenslandica</name>
    <name type="common">Sponge</name>
    <dbReference type="NCBI Taxonomy" id="400682"/>
    <lineage>
        <taxon>Eukaryota</taxon>
        <taxon>Metazoa</taxon>
        <taxon>Porifera</taxon>
        <taxon>Demospongiae</taxon>
        <taxon>Heteroscleromorpha</taxon>
        <taxon>Haplosclerida</taxon>
        <taxon>Niphatidae</taxon>
        <taxon>Amphimedon</taxon>
    </lineage>
</organism>
<sequence>MLKLAACTLLILQWIVYGGAYMDQSVSTSSRIISPSSTVAASTSHRSSSTKLITIFPTPTETGNGPTTSGISIIIFIAVLFSIIMAIVGTMGIVTLLTCICSRRVEVPTVRNDPRAPAMYDTQDEQIDDDNDDDGDDDDDDDDDDDYV</sequence>
<dbReference type="EnsemblMetazoa" id="Aqu2.1.22424_001">
    <property type="protein sequence ID" value="Aqu2.1.22424_001"/>
    <property type="gene ID" value="Aqu2.1.22424"/>
</dbReference>
<feature type="compositionally biased region" description="Acidic residues" evidence="1">
    <location>
        <begin position="122"/>
        <end position="148"/>
    </location>
</feature>
<evidence type="ECO:0000256" key="1">
    <source>
        <dbReference type="SAM" id="MobiDB-lite"/>
    </source>
</evidence>
<evidence type="ECO:0008006" key="5">
    <source>
        <dbReference type="Google" id="ProtNLM"/>
    </source>
</evidence>
<accession>A0A1X7U4F2</accession>
<dbReference type="AlphaFoldDB" id="A0A1X7U4F2"/>
<evidence type="ECO:0000256" key="2">
    <source>
        <dbReference type="SAM" id="Phobius"/>
    </source>
</evidence>